<evidence type="ECO:0000313" key="3">
    <source>
        <dbReference type="Proteomes" id="UP000440578"/>
    </source>
</evidence>
<evidence type="ECO:0000256" key="1">
    <source>
        <dbReference type="SAM" id="MobiDB-lite"/>
    </source>
</evidence>
<keyword evidence="3" id="KW-1185">Reference proteome</keyword>
<dbReference type="EMBL" id="VIIS01001582">
    <property type="protein sequence ID" value="KAF0296107.1"/>
    <property type="molecule type" value="Genomic_DNA"/>
</dbReference>
<name>A0A6A4VI54_AMPAM</name>
<sequence>MLRRELIMMEPYRQLRYHGHRSRVASASAVVDSGPPTRPRHVVEPGRRQAARRQLQWRHLDADIRLMRALAEIMDSKRLDNDNTDFEK</sequence>
<protein>
    <submittedName>
        <fullName evidence="2">Uncharacterized protein</fullName>
    </submittedName>
</protein>
<proteinExistence type="predicted"/>
<accession>A0A6A4VI54</accession>
<gene>
    <name evidence="2" type="ORF">FJT64_006433</name>
</gene>
<dbReference type="OrthoDB" id="6400569at2759"/>
<comment type="caution">
    <text evidence="2">The sequence shown here is derived from an EMBL/GenBank/DDBJ whole genome shotgun (WGS) entry which is preliminary data.</text>
</comment>
<dbReference type="Proteomes" id="UP000440578">
    <property type="component" value="Unassembled WGS sequence"/>
</dbReference>
<feature type="region of interest" description="Disordered" evidence="1">
    <location>
        <begin position="26"/>
        <end position="49"/>
    </location>
</feature>
<reference evidence="2 3" key="1">
    <citation type="submission" date="2019-07" db="EMBL/GenBank/DDBJ databases">
        <title>Draft genome assembly of a fouling barnacle, Amphibalanus amphitrite (Darwin, 1854): The first reference genome for Thecostraca.</title>
        <authorList>
            <person name="Kim W."/>
        </authorList>
    </citation>
    <scope>NUCLEOTIDE SEQUENCE [LARGE SCALE GENOMIC DNA]</scope>
    <source>
        <strain evidence="2">SNU_AA5</strain>
        <tissue evidence="2">Soma without cirri and trophi</tissue>
    </source>
</reference>
<dbReference type="AlphaFoldDB" id="A0A6A4VI54"/>
<evidence type="ECO:0000313" key="2">
    <source>
        <dbReference type="EMBL" id="KAF0296107.1"/>
    </source>
</evidence>
<organism evidence="2 3">
    <name type="scientific">Amphibalanus amphitrite</name>
    <name type="common">Striped barnacle</name>
    <name type="synonym">Balanus amphitrite</name>
    <dbReference type="NCBI Taxonomy" id="1232801"/>
    <lineage>
        <taxon>Eukaryota</taxon>
        <taxon>Metazoa</taxon>
        <taxon>Ecdysozoa</taxon>
        <taxon>Arthropoda</taxon>
        <taxon>Crustacea</taxon>
        <taxon>Multicrustacea</taxon>
        <taxon>Cirripedia</taxon>
        <taxon>Thoracica</taxon>
        <taxon>Thoracicalcarea</taxon>
        <taxon>Balanomorpha</taxon>
        <taxon>Balanoidea</taxon>
        <taxon>Balanidae</taxon>
        <taxon>Amphibalaninae</taxon>
        <taxon>Amphibalanus</taxon>
    </lineage>
</organism>